<feature type="region of interest" description="Disordered" evidence="1">
    <location>
        <begin position="1"/>
        <end position="38"/>
    </location>
</feature>
<dbReference type="Proteomes" id="UP000746503">
    <property type="component" value="Unassembled WGS sequence"/>
</dbReference>
<name>A0ABX1AG95_9ACTN</name>
<dbReference type="CDD" id="cd04488">
    <property type="entry name" value="RecG_wedge_OBF"/>
    <property type="match status" value="1"/>
</dbReference>
<evidence type="ECO:0000313" key="2">
    <source>
        <dbReference type="EMBL" id="NJP65215.1"/>
    </source>
</evidence>
<comment type="caution">
    <text evidence="2">The sequence shown here is derived from an EMBL/GenBank/DDBJ whole genome shotgun (WGS) entry which is preliminary data.</text>
</comment>
<evidence type="ECO:0000256" key="1">
    <source>
        <dbReference type="SAM" id="MobiDB-lite"/>
    </source>
</evidence>
<dbReference type="Gene3D" id="2.40.50.140">
    <property type="entry name" value="Nucleic acid-binding proteins"/>
    <property type="match status" value="1"/>
</dbReference>
<organism evidence="2 3">
    <name type="scientific">Streptomyces spiramenti</name>
    <dbReference type="NCBI Taxonomy" id="2720606"/>
    <lineage>
        <taxon>Bacteria</taxon>
        <taxon>Bacillati</taxon>
        <taxon>Actinomycetota</taxon>
        <taxon>Actinomycetes</taxon>
        <taxon>Kitasatosporales</taxon>
        <taxon>Streptomycetaceae</taxon>
        <taxon>Streptomyces</taxon>
    </lineage>
</organism>
<dbReference type="EMBL" id="JAAVJB010000010">
    <property type="protein sequence ID" value="NJP65215.1"/>
    <property type="molecule type" value="Genomic_DNA"/>
</dbReference>
<dbReference type="RefSeq" id="WP_167931745.1">
    <property type="nucleotide sequence ID" value="NZ_JAAVJB010000010.1"/>
</dbReference>
<dbReference type="InterPro" id="IPR012340">
    <property type="entry name" value="NA-bd_OB-fold"/>
</dbReference>
<accession>A0ABX1AG95</accession>
<keyword evidence="3" id="KW-1185">Reference proteome</keyword>
<reference evidence="2 3" key="1">
    <citation type="submission" date="2020-03" db="EMBL/GenBank/DDBJ databases">
        <title>Draft genome of Streptomyces sp. ventii, isolated from the Axial Seamount in the Pacific Ocean, and resequencing of the two type strains Streptomyces lonarensis strain NCL 716 and Streptomyces bohaiensis strain 11A07.</title>
        <authorList>
            <person name="Loughran R.M."/>
            <person name="Pfannmuller K.M."/>
            <person name="Wasson B.J."/>
            <person name="Deadmond M.C."/>
            <person name="Paddock B.E."/>
            <person name="Koyack M.J."/>
            <person name="Gallegos D.A."/>
            <person name="Mitchell E.A."/>
            <person name="Ushijima B."/>
            <person name="Saw J.H."/>
            <person name="Mcphail K.L."/>
            <person name="Videau P."/>
        </authorList>
    </citation>
    <scope>NUCLEOTIDE SEQUENCE [LARGE SCALE GENOMIC DNA]</scope>
    <source>
        <strain evidence="3">5675061</strain>
    </source>
</reference>
<sequence>MTRDGRNTARPGWMWWLPARPEPASDGLPPQGDGLSEADRRRISECRATAAGRPVVTVSGTLRAVSTQPVGGAPALRAELDDGSASLDVVWLGRDRLSGVVPGRCLTASGRMANLDGHPVLFNPRYELRPPGTEECG</sequence>
<evidence type="ECO:0000313" key="3">
    <source>
        <dbReference type="Proteomes" id="UP000746503"/>
    </source>
</evidence>
<gene>
    <name evidence="2" type="ORF">HCJ92_02680</name>
</gene>
<proteinExistence type="predicted"/>
<protein>
    <submittedName>
        <fullName evidence="2">OB-fold nucleic acid binding domain-containing protein</fullName>
    </submittedName>
</protein>